<proteinExistence type="predicted"/>
<feature type="compositionally biased region" description="Polar residues" evidence="1">
    <location>
        <begin position="153"/>
        <end position="167"/>
    </location>
</feature>
<reference evidence="2 3" key="1">
    <citation type="submission" date="2015-01" db="EMBL/GenBank/DDBJ databases">
        <title>The Genome Sequence of Capronia semiimmersa CBS27337.</title>
        <authorList>
            <consortium name="The Broad Institute Genomics Platform"/>
            <person name="Cuomo C."/>
            <person name="de Hoog S."/>
            <person name="Gorbushina A."/>
            <person name="Stielow B."/>
            <person name="Teixiera M."/>
            <person name="Abouelleil A."/>
            <person name="Chapman S.B."/>
            <person name="Priest M."/>
            <person name="Young S.K."/>
            <person name="Wortman J."/>
            <person name="Nusbaum C."/>
            <person name="Birren B."/>
        </authorList>
    </citation>
    <scope>NUCLEOTIDE SEQUENCE [LARGE SCALE GENOMIC DNA]</scope>
    <source>
        <strain evidence="2 3">CBS 27337</strain>
    </source>
</reference>
<organism evidence="2 3">
    <name type="scientific">Phialophora macrospora</name>
    <dbReference type="NCBI Taxonomy" id="1851006"/>
    <lineage>
        <taxon>Eukaryota</taxon>
        <taxon>Fungi</taxon>
        <taxon>Dikarya</taxon>
        <taxon>Ascomycota</taxon>
        <taxon>Pezizomycotina</taxon>
        <taxon>Eurotiomycetes</taxon>
        <taxon>Chaetothyriomycetidae</taxon>
        <taxon>Chaetothyriales</taxon>
        <taxon>Herpotrichiellaceae</taxon>
        <taxon>Phialophora</taxon>
    </lineage>
</organism>
<feature type="compositionally biased region" description="Basic and acidic residues" evidence="1">
    <location>
        <begin position="172"/>
        <end position="186"/>
    </location>
</feature>
<keyword evidence="3" id="KW-1185">Reference proteome</keyword>
<evidence type="ECO:0000313" key="2">
    <source>
        <dbReference type="EMBL" id="KIW65150.1"/>
    </source>
</evidence>
<evidence type="ECO:0000256" key="1">
    <source>
        <dbReference type="SAM" id="MobiDB-lite"/>
    </source>
</evidence>
<dbReference type="EMBL" id="KN846960">
    <property type="protein sequence ID" value="KIW65150.1"/>
    <property type="molecule type" value="Genomic_DNA"/>
</dbReference>
<accession>A0A0D2FE77</accession>
<evidence type="ECO:0000313" key="3">
    <source>
        <dbReference type="Proteomes" id="UP000054266"/>
    </source>
</evidence>
<dbReference type="Proteomes" id="UP000054266">
    <property type="component" value="Unassembled WGS sequence"/>
</dbReference>
<dbReference type="AlphaFoldDB" id="A0A0D2FE77"/>
<name>A0A0D2FE77_9EURO</name>
<gene>
    <name evidence="2" type="ORF">PV04_07432</name>
</gene>
<feature type="region of interest" description="Disordered" evidence="1">
    <location>
        <begin position="141"/>
        <end position="201"/>
    </location>
</feature>
<dbReference type="HOGENOM" id="CLU_553209_0_0_1"/>
<protein>
    <submittedName>
        <fullName evidence="2">Uncharacterized protein</fullName>
    </submittedName>
</protein>
<feature type="compositionally biased region" description="Basic and acidic residues" evidence="1">
    <location>
        <begin position="435"/>
        <end position="458"/>
    </location>
</feature>
<feature type="compositionally biased region" description="Acidic residues" evidence="1">
    <location>
        <begin position="421"/>
        <end position="431"/>
    </location>
</feature>
<feature type="region of interest" description="Disordered" evidence="1">
    <location>
        <begin position="410"/>
        <end position="458"/>
    </location>
</feature>
<sequence>MEKPPAHPGCNRGADMRITSYKKEFVDIQTLFYERRYKQCITLCEQLERSEIHGLHRAFLWFYHAICYEAIGLLAHNFSQKKLQFLDSARGSFGVALRSLPLPFISTEAGTYDQIENSPLTPDFKYSLPFTDRVVQASHVISPQTPRIRETSTFRSPGSNYSRTSSPEGEPISDHDDRLPTKKREPPTTFPTVTEPDTPKGDQLIIPEAPGTQGTCLGRALSSPQALQQDLVPSPLFSRNAKFARLPQPTDGNDIPRPLPLPFNHNPLFFKMDGTRIVQDPLLRKTAVQTLIARYEGILPLPPSTPLTISRSTPTTPDNVTPRFRMIRDAFSPDPQNEHLEAYLSSTASARLARYNDKLAEFRARLRNHIAYVDGELTRVQKMQTERRAARMLGPKQRYASFWSFDAARSPCPKRRKSPMEDDDGDEDGPPGEDVSVHDEEDAKAKAKKERIDRLRQQGWRVRKENHGFKGTQFYDDLCSCVENELNNSRLFG</sequence>